<dbReference type="InterPro" id="IPR025756">
    <property type="entry name" value="Myb_CC_LHEQLE"/>
</dbReference>
<dbReference type="AlphaFoldDB" id="A0AAE1N5F3"/>
<organism evidence="9 10">
    <name type="scientific">Acacia crassicarpa</name>
    <name type="common">northern wattle</name>
    <dbReference type="NCBI Taxonomy" id="499986"/>
    <lineage>
        <taxon>Eukaryota</taxon>
        <taxon>Viridiplantae</taxon>
        <taxon>Streptophyta</taxon>
        <taxon>Embryophyta</taxon>
        <taxon>Tracheophyta</taxon>
        <taxon>Spermatophyta</taxon>
        <taxon>Magnoliopsida</taxon>
        <taxon>eudicotyledons</taxon>
        <taxon>Gunneridae</taxon>
        <taxon>Pentapetalae</taxon>
        <taxon>rosids</taxon>
        <taxon>fabids</taxon>
        <taxon>Fabales</taxon>
        <taxon>Fabaceae</taxon>
        <taxon>Caesalpinioideae</taxon>
        <taxon>mimosoid clade</taxon>
        <taxon>Acacieae</taxon>
        <taxon>Acacia</taxon>
    </lineage>
</organism>
<feature type="domain" description="HTH myb-type" evidence="8">
    <location>
        <begin position="232"/>
        <end position="292"/>
    </location>
</feature>
<feature type="region of interest" description="Disordered" evidence="7">
    <location>
        <begin position="94"/>
        <end position="115"/>
    </location>
</feature>
<comment type="caution">
    <text evidence="9">The sequence shown here is derived from an EMBL/GenBank/DDBJ whole genome shotgun (WGS) entry which is preliminary data.</text>
</comment>
<feature type="region of interest" description="Disordered" evidence="7">
    <location>
        <begin position="289"/>
        <end position="313"/>
    </location>
</feature>
<keyword evidence="6" id="KW-0539">Nucleus</keyword>
<accession>A0AAE1N5F3</accession>
<dbReference type="Pfam" id="PF00249">
    <property type="entry name" value="Myb_DNA-binding"/>
    <property type="match status" value="1"/>
</dbReference>
<dbReference type="Pfam" id="PF14379">
    <property type="entry name" value="Myb_CC_LHEQLE"/>
    <property type="match status" value="1"/>
</dbReference>
<dbReference type="InterPro" id="IPR001005">
    <property type="entry name" value="SANT/Myb"/>
</dbReference>
<protein>
    <recommendedName>
        <fullName evidence="8">HTH myb-type domain-containing protein</fullName>
    </recommendedName>
</protein>
<keyword evidence="4" id="KW-0175">Coiled coil</keyword>
<reference evidence="9" key="1">
    <citation type="submission" date="2023-10" db="EMBL/GenBank/DDBJ databases">
        <title>Chromosome-level genome of the transformable northern wattle, Acacia crassicarpa.</title>
        <authorList>
            <person name="Massaro I."/>
            <person name="Sinha N.R."/>
            <person name="Poethig S."/>
            <person name="Leichty A.R."/>
        </authorList>
    </citation>
    <scope>NUCLEOTIDE SEQUENCE</scope>
    <source>
        <strain evidence="9">Acra3RX</strain>
        <tissue evidence="9">Leaf</tissue>
    </source>
</reference>
<dbReference type="PROSITE" id="PS51294">
    <property type="entry name" value="HTH_MYB"/>
    <property type="match status" value="1"/>
</dbReference>
<evidence type="ECO:0000259" key="8">
    <source>
        <dbReference type="PROSITE" id="PS51294"/>
    </source>
</evidence>
<comment type="similarity">
    <text evidence="2">Belongs to the MYB-CC family.</text>
</comment>
<feature type="region of interest" description="Disordered" evidence="7">
    <location>
        <begin position="364"/>
        <end position="401"/>
    </location>
</feature>
<feature type="compositionally biased region" description="Basic and acidic residues" evidence="7">
    <location>
        <begin position="301"/>
        <end position="313"/>
    </location>
</feature>
<evidence type="ECO:0000313" key="9">
    <source>
        <dbReference type="EMBL" id="KAK4282929.1"/>
    </source>
</evidence>
<keyword evidence="5" id="KW-0804">Transcription</keyword>
<dbReference type="GO" id="GO:0003677">
    <property type="term" value="F:DNA binding"/>
    <property type="evidence" value="ECO:0007669"/>
    <property type="project" value="InterPro"/>
</dbReference>
<proteinExistence type="inferred from homology"/>
<evidence type="ECO:0000256" key="6">
    <source>
        <dbReference type="ARBA" id="ARBA00023242"/>
    </source>
</evidence>
<dbReference type="GO" id="GO:0003700">
    <property type="term" value="F:DNA-binding transcription factor activity"/>
    <property type="evidence" value="ECO:0007669"/>
    <property type="project" value="InterPro"/>
</dbReference>
<dbReference type="PANTHER" id="PTHR31499:SF80">
    <property type="entry name" value="HTH MYB-TYPE DOMAIN-CONTAINING PROTEIN"/>
    <property type="match status" value="1"/>
</dbReference>
<dbReference type="SUPFAM" id="SSF46689">
    <property type="entry name" value="Homeodomain-like"/>
    <property type="match status" value="1"/>
</dbReference>
<evidence type="ECO:0000256" key="3">
    <source>
        <dbReference type="ARBA" id="ARBA00023015"/>
    </source>
</evidence>
<feature type="compositionally biased region" description="Polar residues" evidence="7">
    <location>
        <begin position="223"/>
        <end position="235"/>
    </location>
</feature>
<keyword evidence="10" id="KW-1185">Reference proteome</keyword>
<dbReference type="InterPro" id="IPR009057">
    <property type="entry name" value="Homeodomain-like_sf"/>
</dbReference>
<evidence type="ECO:0000313" key="10">
    <source>
        <dbReference type="Proteomes" id="UP001293593"/>
    </source>
</evidence>
<gene>
    <name evidence="9" type="ORF">QN277_014244</name>
</gene>
<dbReference type="NCBIfam" id="TIGR01557">
    <property type="entry name" value="myb_SHAQKYF"/>
    <property type="match status" value="1"/>
</dbReference>
<evidence type="ECO:0000256" key="2">
    <source>
        <dbReference type="ARBA" id="ARBA00006783"/>
    </source>
</evidence>
<keyword evidence="3" id="KW-0805">Transcription regulation</keyword>
<dbReference type="Proteomes" id="UP001293593">
    <property type="component" value="Unassembled WGS sequence"/>
</dbReference>
<comment type="subcellular location">
    <subcellularLocation>
        <location evidence="1">Nucleus</location>
    </subcellularLocation>
</comment>
<name>A0AAE1N5F3_9FABA</name>
<dbReference type="GO" id="GO:0005634">
    <property type="term" value="C:nucleus"/>
    <property type="evidence" value="ECO:0007669"/>
    <property type="project" value="UniProtKB-SubCell"/>
</dbReference>
<feature type="region of interest" description="Disordered" evidence="7">
    <location>
        <begin position="197"/>
        <end position="237"/>
    </location>
</feature>
<dbReference type="InterPro" id="IPR046955">
    <property type="entry name" value="PHR1-like"/>
</dbReference>
<dbReference type="Gene3D" id="1.10.10.60">
    <property type="entry name" value="Homeodomain-like"/>
    <property type="match status" value="1"/>
</dbReference>
<evidence type="ECO:0000256" key="7">
    <source>
        <dbReference type="SAM" id="MobiDB-lite"/>
    </source>
</evidence>
<dbReference type="InterPro" id="IPR006447">
    <property type="entry name" value="Myb_dom_plants"/>
</dbReference>
<evidence type="ECO:0000256" key="4">
    <source>
        <dbReference type="ARBA" id="ARBA00023054"/>
    </source>
</evidence>
<evidence type="ECO:0000256" key="1">
    <source>
        <dbReference type="ARBA" id="ARBA00004123"/>
    </source>
</evidence>
<dbReference type="InterPro" id="IPR017930">
    <property type="entry name" value="Myb_dom"/>
</dbReference>
<sequence length="436" mass="48350">MPSSFPLLPTRIEDKYMKPLDSFSSTARDLNANSASVQAASSNSNLRSGGHMFSSPSKCLNGISLSSVSQHDKHYQDYPFISKTLRRDDVMPRLGGSLIQSGEDASFPPSHSSRPEIHSAAFISQPPESDDISWGPDPFQDILNLSVNDSVQNDQMESSSCYTSDDNPKKSDFAEWVDQLISVDESPHPNWNQLLVDDNVPDSKSKETYTAKQQHAPFGEVNVSPTSASNAQQSKPRMRWTPELHEAFVDAVTKLGGSEKATPKGVLTLMKVEGLTIYHVKSHLQKYRTARFKPESSGGASEKKSTSTKEMKSSDLTAMGITEALRLQMELQKRLHEQLEIQRKLQMQIENQGKCLQMMFEKQREIEDSKHKTSSPSSDKPMVLTPPTNEDQEATTMGEECSEDACTKQEVEETKVTNEEVGCDLGAPASKRVKSV</sequence>
<evidence type="ECO:0000256" key="5">
    <source>
        <dbReference type="ARBA" id="ARBA00023163"/>
    </source>
</evidence>
<dbReference type="FunFam" id="1.10.10.60:FF:000002">
    <property type="entry name" value="Myb family transcription factor"/>
    <property type="match status" value="1"/>
</dbReference>
<dbReference type="PANTHER" id="PTHR31499">
    <property type="entry name" value="MYB FAMILY TRANSCRIPTION FACTOR PHL11"/>
    <property type="match status" value="1"/>
</dbReference>
<dbReference type="EMBL" id="JAWXYG010000002">
    <property type="protein sequence ID" value="KAK4282929.1"/>
    <property type="molecule type" value="Genomic_DNA"/>
</dbReference>